<comment type="caution">
    <text evidence="3">The sequence shown here is derived from an EMBL/GenBank/DDBJ whole genome shotgun (WGS) entry which is preliminary data.</text>
</comment>
<dbReference type="PANTHER" id="PTHR43619:SF8">
    <property type="entry name" value="LEUCINE CARBOXYL METHYLTRANSFERASE"/>
    <property type="match status" value="1"/>
</dbReference>
<proteinExistence type="predicted"/>
<accession>A0ABD2Z0J3</accession>
<keyword evidence="1" id="KW-0489">Methyltransferase</keyword>
<dbReference type="PANTHER" id="PTHR43619">
    <property type="entry name" value="S-ADENOSYL-L-METHIONINE-DEPENDENT METHYLTRANSFERASE YKTD-RELATED"/>
    <property type="match status" value="1"/>
</dbReference>
<dbReference type="AlphaFoldDB" id="A0ABD2Z0J3"/>
<dbReference type="Proteomes" id="UP001630127">
    <property type="component" value="Unassembled WGS sequence"/>
</dbReference>
<dbReference type="Pfam" id="PF04072">
    <property type="entry name" value="LCM"/>
    <property type="match status" value="1"/>
</dbReference>
<dbReference type="EMBL" id="JBJUIK010000011">
    <property type="protein sequence ID" value="KAL3511875.1"/>
    <property type="molecule type" value="Genomic_DNA"/>
</dbReference>
<dbReference type="GO" id="GO:0032259">
    <property type="term" value="P:methylation"/>
    <property type="evidence" value="ECO:0007669"/>
    <property type="project" value="UniProtKB-KW"/>
</dbReference>
<dbReference type="GO" id="GO:0008168">
    <property type="term" value="F:methyltransferase activity"/>
    <property type="evidence" value="ECO:0007669"/>
    <property type="project" value="UniProtKB-KW"/>
</dbReference>
<keyword evidence="4" id="KW-1185">Reference proteome</keyword>
<dbReference type="InterPro" id="IPR029063">
    <property type="entry name" value="SAM-dependent_MTases_sf"/>
</dbReference>
<sequence length="144" mass="15947">MSNQENGLSNDIQSWPELGLPDLLDTDTIQEIHRSIQNDWDSTRQSASQTAAGRALWKHVVNDPLSELLARKTSLRTAFEKIKKDREISGVILAVRTLCFDSKIEAPLSSYGDGAAQIVLLGAGNQSPISLFLLHFTVTRTKRT</sequence>
<evidence type="ECO:0000313" key="3">
    <source>
        <dbReference type="EMBL" id="KAL3511875.1"/>
    </source>
</evidence>
<reference evidence="3 4" key="1">
    <citation type="submission" date="2024-11" db="EMBL/GenBank/DDBJ databases">
        <title>A near-complete genome assembly of Cinchona calisaya.</title>
        <authorList>
            <person name="Lian D.C."/>
            <person name="Zhao X.W."/>
            <person name="Wei L."/>
        </authorList>
    </citation>
    <scope>NUCLEOTIDE SEQUENCE [LARGE SCALE GENOMIC DNA]</scope>
    <source>
        <tissue evidence="3">Nenye</tissue>
    </source>
</reference>
<keyword evidence="2" id="KW-0808">Transferase</keyword>
<protein>
    <submittedName>
        <fullName evidence="3">Uncharacterized protein</fullName>
    </submittedName>
</protein>
<dbReference type="Gene3D" id="3.40.50.150">
    <property type="entry name" value="Vaccinia Virus protein VP39"/>
    <property type="match status" value="1"/>
</dbReference>
<evidence type="ECO:0000313" key="4">
    <source>
        <dbReference type="Proteomes" id="UP001630127"/>
    </source>
</evidence>
<evidence type="ECO:0000256" key="1">
    <source>
        <dbReference type="ARBA" id="ARBA00022603"/>
    </source>
</evidence>
<name>A0ABD2Z0J3_9GENT</name>
<evidence type="ECO:0000256" key="2">
    <source>
        <dbReference type="ARBA" id="ARBA00022679"/>
    </source>
</evidence>
<dbReference type="SUPFAM" id="SSF53335">
    <property type="entry name" value="S-adenosyl-L-methionine-dependent methyltransferases"/>
    <property type="match status" value="1"/>
</dbReference>
<dbReference type="InterPro" id="IPR007213">
    <property type="entry name" value="Ppm1/Ppm2/Tcmp"/>
</dbReference>
<organism evidence="3 4">
    <name type="scientific">Cinchona calisaya</name>
    <dbReference type="NCBI Taxonomy" id="153742"/>
    <lineage>
        <taxon>Eukaryota</taxon>
        <taxon>Viridiplantae</taxon>
        <taxon>Streptophyta</taxon>
        <taxon>Embryophyta</taxon>
        <taxon>Tracheophyta</taxon>
        <taxon>Spermatophyta</taxon>
        <taxon>Magnoliopsida</taxon>
        <taxon>eudicotyledons</taxon>
        <taxon>Gunneridae</taxon>
        <taxon>Pentapetalae</taxon>
        <taxon>asterids</taxon>
        <taxon>lamiids</taxon>
        <taxon>Gentianales</taxon>
        <taxon>Rubiaceae</taxon>
        <taxon>Cinchonoideae</taxon>
        <taxon>Cinchoneae</taxon>
        <taxon>Cinchona</taxon>
    </lineage>
</organism>
<gene>
    <name evidence="3" type="ORF">ACH5RR_024592</name>
</gene>